<dbReference type="PANTHER" id="PTHR11851">
    <property type="entry name" value="METALLOPROTEASE"/>
    <property type="match status" value="1"/>
</dbReference>
<dbReference type="InterPro" id="IPR007863">
    <property type="entry name" value="Peptidase_M16_C"/>
</dbReference>
<dbReference type="Proteomes" id="UP001056291">
    <property type="component" value="Chromosome"/>
</dbReference>
<keyword evidence="3" id="KW-0482">Metalloprotease</keyword>
<dbReference type="InterPro" id="IPR011765">
    <property type="entry name" value="Pept_M16_N"/>
</dbReference>
<protein>
    <submittedName>
        <fullName evidence="7">Insulinase family protein</fullName>
    </submittedName>
</protein>
<dbReference type="InterPro" id="IPR011249">
    <property type="entry name" value="Metalloenz_LuxS/M16"/>
</dbReference>
<sequence length="419" mass="45323">MSLKVSTLSNGLRVISDPMPGLETAAVGVWVDTGARHETVAENGISHVLEHMAFKGTEKRTALEIAEVIEAVGGHLNAYTSRDQTAYFARVLKADVPLAVDILGDILQHSSFDDEELGREKEVIVQEIGQTHDTPDDIIFDHLQETAYPNQPLGRSILGTSSKVRGFGRDTIAGYMKKRYLASKMVLSASGAIDHDELVRLAEQAFIELPTNGATNMERAIYKGGEFLEGRDLEQIHFALSVPGVAYGDDDFYTSQILSGLLGGGMSSRLFQELRERRGLCYSVFSFASSFADTGLFTVYAGTGEDQIDELSTVLADELLRATGSILDAEVDRAKAQHKAAMLMGQESPASRSEVYARQMLIFNRIIPAAETVANIDAVSAARVQDLAGRLFTGIAPTIAAIGPLKSATSFGNMSQKLN</sequence>
<keyword evidence="3" id="KW-0378">Hydrolase</keyword>
<evidence type="ECO:0000256" key="2">
    <source>
        <dbReference type="ARBA" id="ARBA00007261"/>
    </source>
</evidence>
<dbReference type="Pfam" id="PF00675">
    <property type="entry name" value="Peptidase_M16"/>
    <property type="match status" value="1"/>
</dbReference>
<reference evidence="7" key="1">
    <citation type="submission" date="2022-06" db="EMBL/GenBank/DDBJ databases">
        <title>Sneathiella actinostolidae sp. nov., isolated from a sea anemonein the Western Pacific Ocean.</title>
        <authorList>
            <person name="Wei M.J."/>
        </authorList>
    </citation>
    <scope>NUCLEOTIDE SEQUENCE</scope>
    <source>
        <strain evidence="7">PHK-P5</strain>
    </source>
</reference>
<proteinExistence type="inferred from homology"/>
<dbReference type="PANTHER" id="PTHR11851:SF49">
    <property type="entry name" value="MITOCHONDRIAL-PROCESSING PEPTIDASE SUBUNIT ALPHA"/>
    <property type="match status" value="1"/>
</dbReference>
<evidence type="ECO:0000259" key="6">
    <source>
        <dbReference type="Pfam" id="PF05193"/>
    </source>
</evidence>
<comment type="cofactor">
    <cofactor evidence="1">
        <name>Zn(2+)</name>
        <dbReference type="ChEBI" id="CHEBI:29105"/>
    </cofactor>
</comment>
<name>A0ABY4W5H6_9PROT</name>
<gene>
    <name evidence="7" type="ORF">NBZ79_04160</name>
</gene>
<evidence type="ECO:0000259" key="5">
    <source>
        <dbReference type="Pfam" id="PF00675"/>
    </source>
</evidence>
<feature type="domain" description="Peptidase M16 N-terminal" evidence="5">
    <location>
        <begin position="14"/>
        <end position="160"/>
    </location>
</feature>
<keyword evidence="3" id="KW-0645">Protease</keyword>
<dbReference type="InterPro" id="IPR050361">
    <property type="entry name" value="MPP/UQCRC_Complex"/>
</dbReference>
<evidence type="ECO:0000313" key="8">
    <source>
        <dbReference type="Proteomes" id="UP001056291"/>
    </source>
</evidence>
<dbReference type="EMBL" id="CP098747">
    <property type="protein sequence ID" value="USG62169.1"/>
    <property type="molecule type" value="Genomic_DNA"/>
</dbReference>
<dbReference type="SUPFAM" id="SSF63411">
    <property type="entry name" value="LuxS/MPP-like metallohydrolase"/>
    <property type="match status" value="2"/>
</dbReference>
<evidence type="ECO:0000256" key="3">
    <source>
        <dbReference type="ARBA" id="ARBA00023049"/>
    </source>
</evidence>
<dbReference type="RefSeq" id="WP_251935776.1">
    <property type="nucleotide sequence ID" value="NZ_CP098747.1"/>
</dbReference>
<accession>A0ABY4W5H6</accession>
<dbReference type="Pfam" id="PF05193">
    <property type="entry name" value="Peptidase_M16_C"/>
    <property type="match status" value="1"/>
</dbReference>
<evidence type="ECO:0000313" key="7">
    <source>
        <dbReference type="EMBL" id="USG62169.1"/>
    </source>
</evidence>
<comment type="similarity">
    <text evidence="2 4">Belongs to the peptidase M16 family.</text>
</comment>
<organism evidence="7 8">
    <name type="scientific">Sneathiella marina</name>
    <dbReference type="NCBI Taxonomy" id="2950108"/>
    <lineage>
        <taxon>Bacteria</taxon>
        <taxon>Pseudomonadati</taxon>
        <taxon>Pseudomonadota</taxon>
        <taxon>Alphaproteobacteria</taxon>
        <taxon>Sneathiellales</taxon>
        <taxon>Sneathiellaceae</taxon>
        <taxon>Sneathiella</taxon>
    </lineage>
</organism>
<dbReference type="Gene3D" id="3.30.830.10">
    <property type="entry name" value="Metalloenzyme, LuxS/M16 peptidase-like"/>
    <property type="match status" value="2"/>
</dbReference>
<feature type="domain" description="Peptidase M16 C-terminal" evidence="6">
    <location>
        <begin position="169"/>
        <end position="337"/>
    </location>
</feature>
<evidence type="ECO:0000256" key="1">
    <source>
        <dbReference type="ARBA" id="ARBA00001947"/>
    </source>
</evidence>
<dbReference type="PROSITE" id="PS00143">
    <property type="entry name" value="INSULINASE"/>
    <property type="match status" value="1"/>
</dbReference>
<keyword evidence="8" id="KW-1185">Reference proteome</keyword>
<dbReference type="InterPro" id="IPR001431">
    <property type="entry name" value="Pept_M16_Zn_BS"/>
</dbReference>
<evidence type="ECO:0000256" key="4">
    <source>
        <dbReference type="RuleBase" id="RU004447"/>
    </source>
</evidence>